<keyword evidence="2" id="KW-1185">Reference proteome</keyword>
<dbReference type="Proteomes" id="UP000683925">
    <property type="component" value="Unassembled WGS sequence"/>
</dbReference>
<sequence length="106" mass="12338">MKKSNKLLNYIFTKNLLDVSCIKLKAVAIGNIKCLELFQLLFIPLFLAASELKLLKKQIDRLSVGFVNNERVIFGRDSFEDLFIRYQRMVINKSFQSSNYLDSLIK</sequence>
<evidence type="ECO:0000313" key="1">
    <source>
        <dbReference type="EMBL" id="CAD8149043.1"/>
    </source>
</evidence>
<protein>
    <submittedName>
        <fullName evidence="1">Uncharacterized protein</fullName>
    </submittedName>
</protein>
<dbReference type="AlphaFoldDB" id="A0A8S1T9T7"/>
<gene>
    <name evidence="1" type="ORF">POCTA_138.1.T0220006</name>
</gene>
<proteinExistence type="predicted"/>
<evidence type="ECO:0000313" key="2">
    <source>
        <dbReference type="Proteomes" id="UP000683925"/>
    </source>
</evidence>
<reference evidence="1" key="1">
    <citation type="submission" date="2021-01" db="EMBL/GenBank/DDBJ databases">
        <authorList>
            <consortium name="Genoscope - CEA"/>
            <person name="William W."/>
        </authorList>
    </citation>
    <scope>NUCLEOTIDE SEQUENCE</scope>
</reference>
<dbReference type="EMBL" id="CAJJDP010000022">
    <property type="protein sequence ID" value="CAD8149043.1"/>
    <property type="molecule type" value="Genomic_DNA"/>
</dbReference>
<organism evidence="1 2">
    <name type="scientific">Paramecium octaurelia</name>
    <dbReference type="NCBI Taxonomy" id="43137"/>
    <lineage>
        <taxon>Eukaryota</taxon>
        <taxon>Sar</taxon>
        <taxon>Alveolata</taxon>
        <taxon>Ciliophora</taxon>
        <taxon>Intramacronucleata</taxon>
        <taxon>Oligohymenophorea</taxon>
        <taxon>Peniculida</taxon>
        <taxon>Parameciidae</taxon>
        <taxon>Paramecium</taxon>
    </lineage>
</organism>
<comment type="caution">
    <text evidence="1">The sequence shown here is derived from an EMBL/GenBank/DDBJ whole genome shotgun (WGS) entry which is preliminary data.</text>
</comment>
<accession>A0A8S1T9T7</accession>
<name>A0A8S1T9T7_PAROT</name>